<dbReference type="Pfam" id="PF00389">
    <property type="entry name" value="2-Hacid_dh"/>
    <property type="match status" value="1"/>
</dbReference>
<dbReference type="PROSITE" id="PS00670">
    <property type="entry name" value="D_2_HYDROXYACID_DH_2"/>
    <property type="match status" value="1"/>
</dbReference>
<dbReference type="PANTHER" id="PTHR10996">
    <property type="entry name" value="2-HYDROXYACID DEHYDROGENASE-RELATED"/>
    <property type="match status" value="1"/>
</dbReference>
<dbReference type="EMBL" id="PGTO01000001">
    <property type="protein sequence ID" value="RAU23577.1"/>
    <property type="molecule type" value="Genomic_DNA"/>
</dbReference>
<dbReference type="PANTHER" id="PTHR10996:SF178">
    <property type="entry name" value="2-HYDROXYACID DEHYDROGENASE YGL185C-RELATED"/>
    <property type="match status" value="1"/>
</dbReference>
<evidence type="ECO:0000313" key="8">
    <source>
        <dbReference type="Proteomes" id="UP000251075"/>
    </source>
</evidence>
<dbReference type="SUPFAM" id="SSF52283">
    <property type="entry name" value="Formate/glycerate dehydrogenase catalytic domain-like"/>
    <property type="match status" value="1"/>
</dbReference>
<dbReference type="InterPro" id="IPR029753">
    <property type="entry name" value="D-isomer_DH_CS"/>
</dbReference>
<dbReference type="GO" id="GO:0005829">
    <property type="term" value="C:cytosol"/>
    <property type="evidence" value="ECO:0007669"/>
    <property type="project" value="TreeGrafter"/>
</dbReference>
<evidence type="ECO:0000256" key="4">
    <source>
        <dbReference type="RuleBase" id="RU003719"/>
    </source>
</evidence>
<dbReference type="Gene3D" id="3.40.50.720">
    <property type="entry name" value="NAD(P)-binding Rossmann-like Domain"/>
    <property type="match status" value="2"/>
</dbReference>
<dbReference type="OrthoDB" id="9793626at2"/>
<organism evidence="7 8">
    <name type="scientific">Paramagnetospirillum kuznetsovii</name>
    <dbReference type="NCBI Taxonomy" id="2053833"/>
    <lineage>
        <taxon>Bacteria</taxon>
        <taxon>Pseudomonadati</taxon>
        <taxon>Pseudomonadota</taxon>
        <taxon>Alphaproteobacteria</taxon>
        <taxon>Rhodospirillales</taxon>
        <taxon>Magnetospirillaceae</taxon>
        <taxon>Paramagnetospirillum</taxon>
    </lineage>
</organism>
<comment type="caution">
    <text evidence="7">The sequence shown here is derived from an EMBL/GenBank/DDBJ whole genome shotgun (WGS) entry which is preliminary data.</text>
</comment>
<evidence type="ECO:0000256" key="2">
    <source>
        <dbReference type="ARBA" id="ARBA00023002"/>
    </source>
</evidence>
<dbReference type="InterPro" id="IPR006139">
    <property type="entry name" value="D-isomer_2_OHA_DH_cat_dom"/>
</dbReference>
<evidence type="ECO:0000259" key="5">
    <source>
        <dbReference type="Pfam" id="PF00389"/>
    </source>
</evidence>
<gene>
    <name evidence="7" type="ORF">CU669_00265</name>
</gene>
<dbReference type="FunFam" id="3.40.50.720:FF:000041">
    <property type="entry name" value="D-3-phosphoglycerate dehydrogenase"/>
    <property type="match status" value="1"/>
</dbReference>
<dbReference type="InterPro" id="IPR006140">
    <property type="entry name" value="D-isomer_DH_NAD-bd"/>
</dbReference>
<evidence type="ECO:0000259" key="6">
    <source>
        <dbReference type="Pfam" id="PF02826"/>
    </source>
</evidence>
<dbReference type="GO" id="GO:0047545">
    <property type="term" value="F:(S)-2-hydroxyglutarate dehydrogenase activity"/>
    <property type="evidence" value="ECO:0007669"/>
    <property type="project" value="UniProtKB-ARBA"/>
</dbReference>
<keyword evidence="8" id="KW-1185">Reference proteome</keyword>
<proteinExistence type="inferred from homology"/>
<dbReference type="CDD" id="cd12172">
    <property type="entry name" value="PGDH_like_2"/>
    <property type="match status" value="1"/>
</dbReference>
<dbReference type="RefSeq" id="WP_112141808.1">
    <property type="nucleotide sequence ID" value="NZ_PGTO01000001.1"/>
</dbReference>
<dbReference type="AlphaFoldDB" id="A0A364P332"/>
<dbReference type="GO" id="GO:0004617">
    <property type="term" value="F:phosphoglycerate dehydrogenase activity"/>
    <property type="evidence" value="ECO:0007669"/>
    <property type="project" value="UniProtKB-ARBA"/>
</dbReference>
<dbReference type="GO" id="GO:0016618">
    <property type="term" value="F:hydroxypyruvate reductase [NAD(P)H] activity"/>
    <property type="evidence" value="ECO:0007669"/>
    <property type="project" value="TreeGrafter"/>
</dbReference>
<dbReference type="InterPro" id="IPR036291">
    <property type="entry name" value="NAD(P)-bd_dom_sf"/>
</dbReference>
<dbReference type="PROSITE" id="PS00065">
    <property type="entry name" value="D_2_HYDROXYACID_DH_1"/>
    <property type="match status" value="1"/>
</dbReference>
<reference evidence="7 8" key="1">
    <citation type="submission" date="2017-11" db="EMBL/GenBank/DDBJ databases">
        <title>Draft genome sequence of magnetotactic bacterium Magnetospirillum kuznetsovii LBB-42.</title>
        <authorList>
            <person name="Grouzdev D.S."/>
            <person name="Rysina M.S."/>
            <person name="Baslerov R.V."/>
            <person name="Koziaeva V."/>
        </authorList>
    </citation>
    <scope>NUCLEOTIDE SEQUENCE [LARGE SCALE GENOMIC DNA]</scope>
    <source>
        <strain evidence="7 8">LBB-42</strain>
    </source>
</reference>
<dbReference type="Proteomes" id="UP000251075">
    <property type="component" value="Unassembled WGS sequence"/>
</dbReference>
<dbReference type="GO" id="GO:0006564">
    <property type="term" value="P:L-serine biosynthetic process"/>
    <property type="evidence" value="ECO:0007669"/>
    <property type="project" value="UniProtKB-ARBA"/>
</dbReference>
<feature type="domain" description="D-isomer specific 2-hydroxyacid dehydrogenase NAD-binding" evidence="6">
    <location>
        <begin position="110"/>
        <end position="282"/>
    </location>
</feature>
<keyword evidence="2 4" id="KW-0560">Oxidoreductase</keyword>
<feature type="domain" description="D-isomer specific 2-hydroxyacid dehydrogenase catalytic" evidence="5">
    <location>
        <begin position="23"/>
        <end position="300"/>
    </location>
</feature>
<evidence type="ECO:0000256" key="1">
    <source>
        <dbReference type="ARBA" id="ARBA00005854"/>
    </source>
</evidence>
<keyword evidence="3" id="KW-0520">NAD</keyword>
<dbReference type="PROSITE" id="PS00671">
    <property type="entry name" value="D_2_HYDROXYACID_DH_3"/>
    <property type="match status" value="1"/>
</dbReference>
<dbReference type="GO" id="GO:0030267">
    <property type="term" value="F:glyoxylate reductase (NADPH) activity"/>
    <property type="evidence" value="ECO:0007669"/>
    <property type="project" value="TreeGrafter"/>
</dbReference>
<sequence>MKVAIASRSFSKHPVLRAELLERFPDASFNDAGVSLAGDALVAFLKGHDAAVTALERIDDALLARLPGLRVIGKYGVGLDMLDLDAMARRGIRLGWTGGVNRRSVSELVISMAIALLRFVPKGNLEVRAGGWRQLQGRHLSDRTVGIVGCGHIGQDLAPLLKAFGCAVLAHDIRDFPDFYAAHGVERVGLEDLLRRSDVVTLHLPLDGSTRNIISAERMALMRPDAVLINCARGGLLDEAALKSMLLDGRLAGAGLDVFADEPPTDLEFLRLPNLLATPHIGGSAEEAVLAMGRAAIDGLTENAVPAPGSEVWRAAGLP</sequence>
<dbReference type="GO" id="GO:0051287">
    <property type="term" value="F:NAD binding"/>
    <property type="evidence" value="ECO:0007669"/>
    <property type="project" value="InterPro"/>
</dbReference>
<dbReference type="Pfam" id="PF02826">
    <property type="entry name" value="2-Hacid_dh_C"/>
    <property type="match status" value="1"/>
</dbReference>
<comment type="similarity">
    <text evidence="1 4">Belongs to the D-isomer specific 2-hydroxyacid dehydrogenase family.</text>
</comment>
<protein>
    <submittedName>
        <fullName evidence="7">Phosphoglycerate dehydrogenase</fullName>
    </submittedName>
</protein>
<accession>A0A364P332</accession>
<dbReference type="InterPro" id="IPR050223">
    <property type="entry name" value="D-isomer_2-hydroxyacid_DH"/>
</dbReference>
<evidence type="ECO:0000313" key="7">
    <source>
        <dbReference type="EMBL" id="RAU23577.1"/>
    </source>
</evidence>
<name>A0A364P332_9PROT</name>
<dbReference type="SUPFAM" id="SSF51735">
    <property type="entry name" value="NAD(P)-binding Rossmann-fold domains"/>
    <property type="match status" value="1"/>
</dbReference>
<evidence type="ECO:0000256" key="3">
    <source>
        <dbReference type="ARBA" id="ARBA00023027"/>
    </source>
</evidence>
<dbReference type="InterPro" id="IPR029752">
    <property type="entry name" value="D-isomer_DH_CS1"/>
</dbReference>